<sequence>MISYSKLAQASIKELSKRSVALSDITTLTTEFLQTHYHFAADGKRLEEALSMVLKRDEVNDIILTALFMDESAETMSDENPLKARLARDANGHNVDEILAIGLAGQFGAAATVHYGWLDNEKPGLIGVLNDKTDSVNVYIDDILAALVAACAMSYLELTGGNHF</sequence>
<dbReference type="Pfam" id="PF04608">
    <property type="entry name" value="PgpA"/>
    <property type="match status" value="1"/>
</dbReference>
<feature type="domain" description="YutG/PgpA" evidence="1">
    <location>
        <begin position="52"/>
        <end position="155"/>
    </location>
</feature>
<dbReference type="InterPro" id="IPR036681">
    <property type="entry name" value="PgpA-like_sf"/>
</dbReference>
<dbReference type="EMBL" id="AFVZ01000001">
    <property type="protein sequence ID" value="EHN59197.1"/>
    <property type="molecule type" value="Genomic_DNA"/>
</dbReference>
<proteinExistence type="predicted"/>
<dbReference type="Gene3D" id="1.10.3760.10">
    <property type="entry name" value="PgpA-like"/>
    <property type="match status" value="1"/>
</dbReference>
<evidence type="ECO:0000259" key="1">
    <source>
        <dbReference type="Pfam" id="PF04608"/>
    </source>
</evidence>
<dbReference type="STRING" id="336988.NT96_07840"/>
<reference evidence="2 3" key="1">
    <citation type="journal article" date="2012" name="PLoS ONE">
        <title>Functional divergence in the genus oenococcus as predicted by genome sequencing of the newly-described species, Oenococcus kitaharae.</title>
        <authorList>
            <person name="Borneman A.R."/>
            <person name="McCarthy J.M."/>
            <person name="Chambers P.J."/>
            <person name="Bartowsky E.J."/>
        </authorList>
    </citation>
    <scope>NUCLEOTIDE SEQUENCE [LARGE SCALE GENOMIC DNA]</scope>
    <source>
        <strain evidence="3">DSM17330</strain>
    </source>
</reference>
<dbReference type="CDD" id="cd06971">
    <property type="entry name" value="PgpA"/>
    <property type="match status" value="1"/>
</dbReference>
<comment type="caution">
    <text evidence="2">The sequence shown here is derived from an EMBL/GenBank/DDBJ whole genome shotgun (WGS) entry which is preliminary data.</text>
</comment>
<dbReference type="RefSeq" id="WP_007745973.1">
    <property type="nucleotide sequence ID" value="NZ_CM001398.1"/>
</dbReference>
<protein>
    <submittedName>
        <fullName evidence="2">Low temperature requirement C protein</fullName>
    </submittedName>
</protein>
<dbReference type="GO" id="GO:0006629">
    <property type="term" value="P:lipid metabolic process"/>
    <property type="evidence" value="ECO:0007669"/>
    <property type="project" value="InterPro"/>
</dbReference>
<name>G9WI75_9LACO</name>
<keyword evidence="3" id="KW-1185">Reference proteome</keyword>
<dbReference type="InterPro" id="IPR007686">
    <property type="entry name" value="YutG/PgpA"/>
</dbReference>
<evidence type="ECO:0000313" key="3">
    <source>
        <dbReference type="Proteomes" id="UP000004959"/>
    </source>
</evidence>
<dbReference type="HOGENOM" id="CLU_110655_0_0_9"/>
<dbReference type="GO" id="GO:0008962">
    <property type="term" value="F:phosphatidylglycerophosphatase activity"/>
    <property type="evidence" value="ECO:0007669"/>
    <property type="project" value="InterPro"/>
</dbReference>
<dbReference type="InterPro" id="IPR026038">
    <property type="entry name" value="Put_PGPase"/>
</dbReference>
<dbReference type="PATRIC" id="fig|1045004.4.peg.1093"/>
<dbReference type="SUPFAM" id="SSF101307">
    <property type="entry name" value="YutG-like"/>
    <property type="match status" value="1"/>
</dbReference>
<dbReference type="PIRSF" id="PIRSF019587">
    <property type="entry name" value="PGPase"/>
    <property type="match status" value="1"/>
</dbReference>
<dbReference type="eggNOG" id="COG1267">
    <property type="taxonomic scope" value="Bacteria"/>
</dbReference>
<dbReference type="OrthoDB" id="9793244at2"/>
<dbReference type="Proteomes" id="UP000004959">
    <property type="component" value="Chromosome"/>
</dbReference>
<gene>
    <name evidence="2" type="ORF">OKIT_1097</name>
</gene>
<organism evidence="2 3">
    <name type="scientific">Oenococcus kitaharae DSM 17330</name>
    <dbReference type="NCBI Taxonomy" id="1045004"/>
    <lineage>
        <taxon>Bacteria</taxon>
        <taxon>Bacillati</taxon>
        <taxon>Bacillota</taxon>
        <taxon>Bacilli</taxon>
        <taxon>Lactobacillales</taxon>
        <taxon>Lactobacillaceae</taxon>
        <taxon>Oenococcus</taxon>
    </lineage>
</organism>
<accession>G9WI75</accession>
<evidence type="ECO:0000313" key="2">
    <source>
        <dbReference type="EMBL" id="EHN59197.1"/>
    </source>
</evidence>
<dbReference type="AlphaFoldDB" id="G9WI75"/>